<gene>
    <name evidence="1" type="ORF">LTR37_013188</name>
</gene>
<name>A0ACC3MYW6_9PEZI</name>
<dbReference type="EMBL" id="JAUTXU010000127">
    <property type="protein sequence ID" value="KAK3705745.1"/>
    <property type="molecule type" value="Genomic_DNA"/>
</dbReference>
<dbReference type="Proteomes" id="UP001281147">
    <property type="component" value="Unassembled WGS sequence"/>
</dbReference>
<evidence type="ECO:0000313" key="1">
    <source>
        <dbReference type="EMBL" id="KAK3705745.1"/>
    </source>
</evidence>
<reference evidence="1" key="1">
    <citation type="submission" date="2023-07" db="EMBL/GenBank/DDBJ databases">
        <title>Black Yeasts Isolated from many extreme environments.</title>
        <authorList>
            <person name="Coleine C."/>
            <person name="Stajich J.E."/>
            <person name="Selbmann L."/>
        </authorList>
    </citation>
    <scope>NUCLEOTIDE SEQUENCE</scope>
    <source>
        <strain evidence="1">CCFEE 5714</strain>
    </source>
</reference>
<proteinExistence type="predicted"/>
<comment type="caution">
    <text evidence="1">The sequence shown here is derived from an EMBL/GenBank/DDBJ whole genome shotgun (WGS) entry which is preliminary data.</text>
</comment>
<sequence length="194" mass="21109">MRSFTTIFAAVSVLAAGVLAAPKASYGKKLHQARQGACMNQRQAQRVANNYGSLIRDYSDAVADASLTEDLTVYTDSVVTLINDGCESPVPLGPPFCTDRECFKAGQGAQPDVPFEQVNLWHTCDTVVLRWRSALTQLVTGIAVLEVVPSSSGSEPYLIENIYSEFNSGAWLVWEGVFQPVCPNTASRRSLFRA</sequence>
<protein>
    <submittedName>
        <fullName evidence="1">Uncharacterized protein</fullName>
    </submittedName>
</protein>
<evidence type="ECO:0000313" key="2">
    <source>
        <dbReference type="Proteomes" id="UP001281147"/>
    </source>
</evidence>
<organism evidence="1 2">
    <name type="scientific">Vermiconidia calcicola</name>
    <dbReference type="NCBI Taxonomy" id="1690605"/>
    <lineage>
        <taxon>Eukaryota</taxon>
        <taxon>Fungi</taxon>
        <taxon>Dikarya</taxon>
        <taxon>Ascomycota</taxon>
        <taxon>Pezizomycotina</taxon>
        <taxon>Dothideomycetes</taxon>
        <taxon>Dothideomycetidae</taxon>
        <taxon>Mycosphaerellales</taxon>
        <taxon>Extremaceae</taxon>
        <taxon>Vermiconidia</taxon>
    </lineage>
</organism>
<keyword evidence="2" id="KW-1185">Reference proteome</keyword>
<accession>A0ACC3MYW6</accession>